<gene>
    <name evidence="7" type="ORF">DVH24_029310</name>
</gene>
<dbReference type="CDD" id="cd17416">
    <property type="entry name" value="MFS_NPF1_2"/>
    <property type="match status" value="1"/>
</dbReference>
<evidence type="ECO:0000256" key="4">
    <source>
        <dbReference type="ARBA" id="ARBA00022989"/>
    </source>
</evidence>
<keyword evidence="5 6" id="KW-0472">Membrane</keyword>
<dbReference type="STRING" id="3750.A0A498HVA4"/>
<feature type="transmembrane region" description="Helical" evidence="6">
    <location>
        <begin position="213"/>
        <end position="239"/>
    </location>
</feature>
<feature type="transmembrane region" description="Helical" evidence="6">
    <location>
        <begin position="138"/>
        <end position="158"/>
    </location>
</feature>
<dbReference type="GO" id="GO:0016020">
    <property type="term" value="C:membrane"/>
    <property type="evidence" value="ECO:0007669"/>
    <property type="project" value="UniProtKB-SubCell"/>
</dbReference>
<keyword evidence="8" id="KW-1185">Reference proteome</keyword>
<comment type="caution">
    <text evidence="7">The sequence shown here is derived from an EMBL/GenBank/DDBJ whole genome shotgun (WGS) entry which is preliminary data.</text>
</comment>
<dbReference type="PANTHER" id="PTHR11654">
    <property type="entry name" value="OLIGOPEPTIDE TRANSPORTER-RELATED"/>
    <property type="match status" value="1"/>
</dbReference>
<organism evidence="7 8">
    <name type="scientific">Malus domestica</name>
    <name type="common">Apple</name>
    <name type="synonym">Pyrus malus</name>
    <dbReference type="NCBI Taxonomy" id="3750"/>
    <lineage>
        <taxon>Eukaryota</taxon>
        <taxon>Viridiplantae</taxon>
        <taxon>Streptophyta</taxon>
        <taxon>Embryophyta</taxon>
        <taxon>Tracheophyta</taxon>
        <taxon>Spermatophyta</taxon>
        <taxon>Magnoliopsida</taxon>
        <taxon>eudicotyledons</taxon>
        <taxon>Gunneridae</taxon>
        <taxon>Pentapetalae</taxon>
        <taxon>rosids</taxon>
        <taxon>fabids</taxon>
        <taxon>Rosales</taxon>
        <taxon>Rosaceae</taxon>
        <taxon>Amygdaloideae</taxon>
        <taxon>Maleae</taxon>
        <taxon>Malus</taxon>
    </lineage>
</organism>
<evidence type="ECO:0000313" key="8">
    <source>
        <dbReference type="Proteomes" id="UP000290289"/>
    </source>
</evidence>
<comment type="similarity">
    <text evidence="2">Belongs to the major facilitator superfamily. Proton-dependent oligopeptide transporter (POT/PTR) (TC 2.A.17) family.</text>
</comment>
<dbReference type="InterPro" id="IPR000109">
    <property type="entry name" value="POT_fam"/>
</dbReference>
<evidence type="ECO:0000256" key="6">
    <source>
        <dbReference type="SAM" id="Phobius"/>
    </source>
</evidence>
<name>A0A498HVA4_MALDO</name>
<keyword evidence="3 6" id="KW-0812">Transmembrane</keyword>
<feature type="transmembrane region" description="Helical" evidence="6">
    <location>
        <begin position="371"/>
        <end position="394"/>
    </location>
</feature>
<feature type="transmembrane region" description="Helical" evidence="6">
    <location>
        <begin position="329"/>
        <end position="351"/>
    </location>
</feature>
<sequence>MGAKMKVVASDQTKTITKQITGMKGGLRTMPFIISNESFEKVASFGLQANMILYLVFEYHFDAATGSSILFLWSALSNFTPIIGAFLADSLWGRFHVISMGIIVSLFGMIVLWLTAILPQTRPHDCDPYKEKCVPANTAQVMLLFASFGLMSIGAGGIKPCSLAFGTDQLDNPDNPNNERRLQSFFNWYYASVGVSVMLAVTVIVYIQDQIGWVVGFGVPVGLMFLSTVFFFLGSSLYVKVPPNKNLSAGFLQVFVAAWKNKNLALPPKNFDAWYSPKGSKFVAPTDKLRYLNKACIIRSPEKDIGPDGLAKDPWSLCTVRQVEELKALIRVLPIWSSSIIISVIISQHAFPVLQAKSMERHLFGNIKIPAASFSVFAILTLTIWVAIYDRIIVPLISKYMKRPRGLSFKQRIGGGLAISCLAMAVAAEVERHRRQTAIREGFSNKPEGVVGMSAKWIIPQHCLIGLAEALNAIGQLEFYYSQFPKSMSSIAVALLTLGFGVGSLVGSLLVTIIADATRKGGVSWVSSNLNKAHYDYYYWIVAGLSVVNVFYFLLCSWAYGHCEDKKIWDEGKGEAEEELSKSGEYAVMFSA</sequence>
<keyword evidence="4 6" id="KW-1133">Transmembrane helix</keyword>
<dbReference type="Proteomes" id="UP000290289">
    <property type="component" value="Chromosome 15"/>
</dbReference>
<reference evidence="7 8" key="1">
    <citation type="submission" date="2018-10" db="EMBL/GenBank/DDBJ databases">
        <title>A high-quality apple genome assembly.</title>
        <authorList>
            <person name="Hu J."/>
        </authorList>
    </citation>
    <scope>NUCLEOTIDE SEQUENCE [LARGE SCALE GENOMIC DNA]</scope>
    <source>
        <strain evidence="8">cv. HFTH1</strain>
        <tissue evidence="7">Young leaf</tissue>
    </source>
</reference>
<feature type="transmembrane region" description="Helical" evidence="6">
    <location>
        <begin position="491"/>
        <end position="517"/>
    </location>
</feature>
<evidence type="ECO:0008006" key="9">
    <source>
        <dbReference type="Google" id="ProtNLM"/>
    </source>
</evidence>
<accession>A0A498HVA4</accession>
<feature type="transmembrane region" description="Helical" evidence="6">
    <location>
        <begin position="69"/>
        <end position="88"/>
    </location>
</feature>
<evidence type="ECO:0000256" key="2">
    <source>
        <dbReference type="ARBA" id="ARBA00005982"/>
    </source>
</evidence>
<evidence type="ECO:0000256" key="1">
    <source>
        <dbReference type="ARBA" id="ARBA00004141"/>
    </source>
</evidence>
<protein>
    <recommendedName>
        <fullName evidence="9">Nitrate transporter 1/peptide transporter family protein</fullName>
    </recommendedName>
</protein>
<comment type="subcellular location">
    <subcellularLocation>
        <location evidence="1">Membrane</location>
        <topology evidence="1">Multi-pass membrane protein</topology>
    </subcellularLocation>
</comment>
<evidence type="ECO:0000256" key="3">
    <source>
        <dbReference type="ARBA" id="ARBA00022692"/>
    </source>
</evidence>
<dbReference type="AlphaFoldDB" id="A0A498HVA4"/>
<feature type="transmembrane region" description="Helical" evidence="6">
    <location>
        <begin position="95"/>
        <end position="118"/>
    </location>
</feature>
<dbReference type="Gene3D" id="1.20.1250.20">
    <property type="entry name" value="MFS general substrate transporter like domains"/>
    <property type="match status" value="1"/>
</dbReference>
<dbReference type="EMBL" id="RDQH01000341">
    <property type="protein sequence ID" value="RXH74589.1"/>
    <property type="molecule type" value="Genomic_DNA"/>
</dbReference>
<dbReference type="Pfam" id="PF00854">
    <property type="entry name" value="PTR2"/>
    <property type="match status" value="1"/>
</dbReference>
<evidence type="ECO:0000256" key="5">
    <source>
        <dbReference type="ARBA" id="ARBA00023136"/>
    </source>
</evidence>
<evidence type="ECO:0000313" key="7">
    <source>
        <dbReference type="EMBL" id="RXH74589.1"/>
    </source>
</evidence>
<proteinExistence type="inferred from homology"/>
<dbReference type="SUPFAM" id="SSF103473">
    <property type="entry name" value="MFS general substrate transporter"/>
    <property type="match status" value="1"/>
</dbReference>
<dbReference type="InterPro" id="IPR036259">
    <property type="entry name" value="MFS_trans_sf"/>
</dbReference>
<dbReference type="GO" id="GO:0022857">
    <property type="term" value="F:transmembrane transporter activity"/>
    <property type="evidence" value="ECO:0007669"/>
    <property type="project" value="InterPro"/>
</dbReference>
<feature type="transmembrane region" description="Helical" evidence="6">
    <location>
        <begin position="188"/>
        <end position="207"/>
    </location>
</feature>
<feature type="transmembrane region" description="Helical" evidence="6">
    <location>
        <begin position="537"/>
        <end position="560"/>
    </location>
</feature>